<keyword evidence="1" id="KW-0472">Membrane</keyword>
<keyword evidence="1" id="KW-0812">Transmembrane</keyword>
<gene>
    <name evidence="3" type="primary">LOC113518461</name>
</gene>
<feature type="transmembrane region" description="Helical" evidence="1">
    <location>
        <begin position="430"/>
        <end position="451"/>
    </location>
</feature>
<proteinExistence type="predicted"/>
<dbReference type="InterPro" id="IPR050327">
    <property type="entry name" value="Proton-linked_MCT"/>
</dbReference>
<feature type="transmembrane region" description="Helical" evidence="1">
    <location>
        <begin position="339"/>
        <end position="355"/>
    </location>
</feature>
<dbReference type="PANTHER" id="PTHR11360:SF309">
    <property type="entry name" value="MONOCARBOXYLATE TRANSPORTER 7-LIKE PROTEIN"/>
    <property type="match status" value="1"/>
</dbReference>
<name>A0A6J1X0V0_GALME</name>
<organism evidence="2 3">
    <name type="scientific">Galleria mellonella</name>
    <name type="common">Greater wax moth</name>
    <dbReference type="NCBI Taxonomy" id="7137"/>
    <lineage>
        <taxon>Eukaryota</taxon>
        <taxon>Metazoa</taxon>
        <taxon>Ecdysozoa</taxon>
        <taxon>Arthropoda</taxon>
        <taxon>Hexapoda</taxon>
        <taxon>Insecta</taxon>
        <taxon>Pterygota</taxon>
        <taxon>Neoptera</taxon>
        <taxon>Endopterygota</taxon>
        <taxon>Lepidoptera</taxon>
        <taxon>Glossata</taxon>
        <taxon>Ditrysia</taxon>
        <taxon>Pyraloidea</taxon>
        <taxon>Pyralidae</taxon>
        <taxon>Galleriinae</taxon>
        <taxon>Galleria</taxon>
    </lineage>
</organism>
<keyword evidence="1" id="KW-1133">Transmembrane helix</keyword>
<dbReference type="KEGG" id="gmw:113518461"/>
<dbReference type="GO" id="GO:0008028">
    <property type="term" value="F:monocarboxylic acid transmembrane transporter activity"/>
    <property type="evidence" value="ECO:0007669"/>
    <property type="project" value="TreeGrafter"/>
</dbReference>
<evidence type="ECO:0000313" key="2">
    <source>
        <dbReference type="Proteomes" id="UP001652740"/>
    </source>
</evidence>
<dbReference type="InParanoid" id="A0A6J1X0V0"/>
<feature type="transmembrane region" description="Helical" evidence="1">
    <location>
        <begin position="61"/>
        <end position="80"/>
    </location>
</feature>
<evidence type="ECO:0000313" key="3">
    <source>
        <dbReference type="RefSeq" id="XP_026759201.2"/>
    </source>
</evidence>
<dbReference type="AlphaFoldDB" id="A0A6J1X0V0"/>
<reference evidence="3" key="1">
    <citation type="submission" date="2025-08" db="UniProtKB">
        <authorList>
            <consortium name="RefSeq"/>
        </authorList>
    </citation>
    <scope>IDENTIFICATION</scope>
    <source>
        <tissue evidence="3">Whole larvae</tissue>
    </source>
</reference>
<dbReference type="SUPFAM" id="SSF103473">
    <property type="entry name" value="MFS general substrate transporter"/>
    <property type="match status" value="1"/>
</dbReference>
<evidence type="ECO:0000256" key="1">
    <source>
        <dbReference type="SAM" id="Phobius"/>
    </source>
</evidence>
<dbReference type="RefSeq" id="XP_026759201.2">
    <property type="nucleotide sequence ID" value="XM_026903400.3"/>
</dbReference>
<feature type="transmembrane region" description="Helical" evidence="1">
    <location>
        <begin position="21"/>
        <end position="41"/>
    </location>
</feature>
<dbReference type="Gene3D" id="1.20.1250.20">
    <property type="entry name" value="MFS general substrate transporter like domains"/>
    <property type="match status" value="1"/>
</dbReference>
<accession>A0A6J1X0V0</accession>
<dbReference type="Proteomes" id="UP001652740">
    <property type="component" value="Unplaced"/>
</dbReference>
<dbReference type="InterPro" id="IPR011701">
    <property type="entry name" value="MFS"/>
</dbReference>
<dbReference type="PANTHER" id="PTHR11360">
    <property type="entry name" value="MONOCARBOXYLATE TRANSPORTER"/>
    <property type="match status" value="1"/>
</dbReference>
<feature type="transmembrane region" description="Helical" evidence="1">
    <location>
        <begin position="179"/>
        <end position="200"/>
    </location>
</feature>
<dbReference type="GeneID" id="113518461"/>
<feature type="transmembrane region" description="Helical" evidence="1">
    <location>
        <begin position="87"/>
        <end position="110"/>
    </location>
</feature>
<feature type="transmembrane region" description="Helical" evidence="1">
    <location>
        <begin position="361"/>
        <end position="386"/>
    </location>
</feature>
<feature type="transmembrane region" description="Helical" evidence="1">
    <location>
        <begin position="122"/>
        <end position="143"/>
    </location>
</feature>
<sequence>MDNEVRETVKSVSKNQTKNDNWGYMVCFGTIITFIAGIGHVNSTGLIYNDFIIATQSTTKSLTIAHGVFALMLAFGGIILNSISKKYSLRFGGFIGAFILSVGSFSTIFIRNTNELPLTYGVLQGIGFGILTPVCYSMLNYYYKDNARTTAMSICKGVQGVFLMWYPQIIKNFMSWYGFRGTLLIISGITFHTFPAMITMTTNERRSSKKTKTTNNVEYGKREDENVDLLNRNNNSTEVTYKTTSTNEGNIVKKIGSILLDVFHLKVLKDPVYCNICIGQSFCNFSDVTFFVLQPMLFLQYGFDKTEAATCISICAGADVAGRFVLAFISTQTKINTRLLYYFTILLTVFFRTVILHVNQFLWLAIVTGILGLLRAGLHVASPLVISNHVAHEDLPGAYAVFLLTVGLVNVAIAPIIGILKDEYQNFIPAFYALVLCCLPCLILWPIEYILRYKK</sequence>
<dbReference type="InterPro" id="IPR036259">
    <property type="entry name" value="MFS_trans_sf"/>
</dbReference>
<keyword evidence="2" id="KW-1185">Reference proteome</keyword>
<protein>
    <submittedName>
        <fullName evidence="3">Monocarboxylate transporter 7-like</fullName>
    </submittedName>
</protein>
<feature type="transmembrane region" description="Helical" evidence="1">
    <location>
        <begin position="398"/>
        <end position="418"/>
    </location>
</feature>
<dbReference type="Pfam" id="PF07690">
    <property type="entry name" value="MFS_1"/>
    <property type="match status" value="1"/>
</dbReference>